<proteinExistence type="predicted"/>
<reference evidence="1" key="1">
    <citation type="journal article" date="2021" name="Proc. Natl. Acad. Sci. U.S.A.">
        <title>A Catalog of Tens of Thousands of Viruses from Human Metagenomes Reveals Hidden Associations with Chronic Diseases.</title>
        <authorList>
            <person name="Tisza M.J."/>
            <person name="Buck C.B."/>
        </authorList>
    </citation>
    <scope>NUCLEOTIDE SEQUENCE</scope>
    <source>
        <strain evidence="1">Ct3r22</strain>
    </source>
</reference>
<organism evidence="1">
    <name type="scientific">Siphoviridae sp. ct3r22</name>
    <dbReference type="NCBI Taxonomy" id="2825325"/>
    <lineage>
        <taxon>Viruses</taxon>
        <taxon>Duplodnaviria</taxon>
        <taxon>Heunggongvirae</taxon>
        <taxon>Uroviricota</taxon>
        <taxon>Caudoviricetes</taxon>
    </lineage>
</organism>
<accession>A0A8S5V143</accession>
<sequence>MSEEIDKLAGTTSLKISKMTLESDLMGAEKFPFVREGVKDNFITTLNRIKEYVQKDVCTVIYELKSTDLNTFKGDEAKICVIGVQKSNESATLGNHYPVQESGILIAVGTIADKTNQIYQTYNSNRLFIRCATSSGVDGEFSEWQEIAKISDVLTKNNTTPFSPTNDYNPATKKYVDSYFNIVKISQEAHQQLISNQESKNTDADEKINIVFGSADNFRNIATSLMTDNNLFFQISEKEIFKLNVSQVYVNTDNGAYELSFIYVYTSIGDANNISILTKRVFIALNNAVNLFIVRDLVTSDNLTTLTKKTKSEYDGIGIKDNSTMYAITE</sequence>
<protein>
    <submittedName>
        <fullName evidence="1">Tail protein</fullName>
    </submittedName>
</protein>
<dbReference type="CDD" id="cd19958">
    <property type="entry name" value="pyocin_knob"/>
    <property type="match status" value="1"/>
</dbReference>
<name>A0A8S5V143_9CAUD</name>
<dbReference type="EMBL" id="BK016180">
    <property type="protein sequence ID" value="DAG00472.1"/>
    <property type="molecule type" value="Genomic_DNA"/>
</dbReference>
<evidence type="ECO:0000313" key="1">
    <source>
        <dbReference type="EMBL" id="DAG00472.1"/>
    </source>
</evidence>